<reference evidence="2 3" key="1">
    <citation type="submission" date="2015-01" db="EMBL/GenBank/DDBJ databases">
        <title>The Genome Sequence of Cryptococcus gattii EJB2.</title>
        <authorList>
            <consortium name="The Broad Institute Genomics Platform"/>
            <person name="Cuomo C."/>
            <person name="Litvintseva A."/>
            <person name="Chen Y."/>
            <person name="Heitman J."/>
            <person name="Sun S."/>
            <person name="Springer D."/>
            <person name="Dromer F."/>
            <person name="Young S."/>
            <person name="Zeng Q."/>
            <person name="Gargeya S."/>
            <person name="Abouelleil A."/>
            <person name="Alvarado L."/>
            <person name="Chapman S.B."/>
            <person name="Gainer-Dewar J."/>
            <person name="Goldberg J."/>
            <person name="Griggs A."/>
            <person name="Gujja S."/>
            <person name="Hansen M."/>
            <person name="Howarth C."/>
            <person name="Imamovic A."/>
            <person name="Larimer J."/>
            <person name="Murphy C."/>
            <person name="Naylor J."/>
            <person name="Pearson M."/>
            <person name="Priest M."/>
            <person name="Roberts A."/>
            <person name="Saif S."/>
            <person name="Shea T."/>
            <person name="Sykes S."/>
            <person name="Wortman J."/>
            <person name="Nusbaum C."/>
            <person name="Birren B."/>
        </authorList>
    </citation>
    <scope>NUCLEOTIDE SEQUENCE [LARGE SCALE GENOMIC DNA]</scope>
    <source>
        <strain evidence="2 3">EJB2</strain>
    </source>
</reference>
<dbReference type="EMBL" id="KN848786">
    <property type="protein sequence ID" value="KIR76596.1"/>
    <property type="molecule type" value="Genomic_DNA"/>
</dbReference>
<dbReference type="NCBIfam" id="TIGR00231">
    <property type="entry name" value="small_GTP"/>
    <property type="match status" value="1"/>
</dbReference>
<dbReference type="SMART" id="SM00173">
    <property type="entry name" value="RAS"/>
    <property type="match status" value="1"/>
</dbReference>
<dbReference type="Gene3D" id="3.40.50.300">
    <property type="entry name" value="P-loop containing nucleotide triphosphate hydrolases"/>
    <property type="match status" value="1"/>
</dbReference>
<dbReference type="SMART" id="SM00175">
    <property type="entry name" value="RAB"/>
    <property type="match status" value="1"/>
</dbReference>
<dbReference type="Pfam" id="PF00071">
    <property type="entry name" value="Ras"/>
    <property type="match status" value="1"/>
</dbReference>
<name>A0ABR5BLS9_9TREE</name>
<dbReference type="InterPro" id="IPR027417">
    <property type="entry name" value="P-loop_NTPase"/>
</dbReference>
<dbReference type="InterPro" id="IPR017231">
    <property type="entry name" value="Small_GTPase_Tem1/Spg1"/>
</dbReference>
<dbReference type="PROSITE" id="PS51419">
    <property type="entry name" value="RAB"/>
    <property type="match status" value="1"/>
</dbReference>
<proteinExistence type="predicted"/>
<dbReference type="PRINTS" id="PR00449">
    <property type="entry name" value="RASTRNSFRMNG"/>
</dbReference>
<dbReference type="Proteomes" id="UP000054272">
    <property type="component" value="Unassembled WGS sequence"/>
</dbReference>
<keyword evidence="3" id="KW-1185">Reference proteome</keyword>
<dbReference type="PANTHER" id="PTHR47978">
    <property type="match status" value="1"/>
</dbReference>
<keyword evidence="1" id="KW-0547">Nucleotide-binding</keyword>
<dbReference type="SMART" id="SM00174">
    <property type="entry name" value="RHO"/>
    <property type="match status" value="1"/>
</dbReference>
<evidence type="ECO:0000313" key="2">
    <source>
        <dbReference type="EMBL" id="KIR76596.1"/>
    </source>
</evidence>
<dbReference type="CDD" id="cd04128">
    <property type="entry name" value="Spg1"/>
    <property type="match status" value="1"/>
</dbReference>
<sequence>MCRIVLKVGMVGDSQIGKTSLMVKYVEGSFDEDYIQTLGVNFMEKAISIRNTEITFSIWDLGGQREFVSMLPLVSNDAVAILFMFDLTRKSTLNSVKEWYRQARGFNKTAIPVLIGTKYDQFASFPRGEQEEITRQAKRFSKAMHAPLIFCSTSHSINVQKIFKIVLAKAFDLKCVIPEIDAVGEPILLYVDV</sequence>
<organism evidence="2 3">
    <name type="scientific">Cryptococcus gattii EJB2</name>
    <dbReference type="NCBI Taxonomy" id="1296103"/>
    <lineage>
        <taxon>Eukaryota</taxon>
        <taxon>Fungi</taxon>
        <taxon>Dikarya</taxon>
        <taxon>Basidiomycota</taxon>
        <taxon>Agaricomycotina</taxon>
        <taxon>Tremellomycetes</taxon>
        <taxon>Tremellales</taxon>
        <taxon>Cryptococcaceae</taxon>
        <taxon>Cryptococcus</taxon>
        <taxon>Cryptococcus gattii species complex</taxon>
    </lineage>
</organism>
<protein>
    <submittedName>
        <fullName evidence="2">Septum-promoting GTP-binding protein 1</fullName>
    </submittedName>
</protein>
<gene>
    <name evidence="2" type="ORF">I306_06381</name>
</gene>
<dbReference type="InterPro" id="IPR005225">
    <property type="entry name" value="Small_GTP-bd"/>
</dbReference>
<dbReference type="SUPFAM" id="SSF52540">
    <property type="entry name" value="P-loop containing nucleoside triphosphate hydrolases"/>
    <property type="match status" value="1"/>
</dbReference>
<evidence type="ECO:0000313" key="3">
    <source>
        <dbReference type="Proteomes" id="UP000054272"/>
    </source>
</evidence>
<dbReference type="InterPro" id="IPR001806">
    <property type="entry name" value="Small_GTPase"/>
</dbReference>
<accession>A0ABR5BLS9</accession>
<dbReference type="PIRSF" id="PIRSF037527">
    <property type="entry name" value="Small_GTPase_Tem1"/>
    <property type="match status" value="1"/>
</dbReference>
<evidence type="ECO:0000256" key="1">
    <source>
        <dbReference type="ARBA" id="ARBA00022741"/>
    </source>
</evidence>